<protein>
    <recommendedName>
        <fullName evidence="4">Multifunctional methyltransferase subunit TRM112</fullName>
    </recommendedName>
</protein>
<name>A0A0W4ZX09_PNEMU</name>
<dbReference type="GeneID" id="30671577"/>
<sequence>MKLLTANFLQCVVKKCQSNSKSYPLKFENVHIVQKTLDFNPEFLLNIISRVDWKAFILTLEELFGKVTIPYEKPELTIDEVDLLQELHKLLIETQVMEGNLICRNCNHIYPIKEGIPNFLLSEYEI</sequence>
<accession>A0A0W4ZX09</accession>
<dbReference type="PANTHER" id="PTHR12773">
    <property type="entry name" value="UPF0315 PROTEIN-RELATED"/>
    <property type="match status" value="1"/>
</dbReference>
<comment type="similarity">
    <text evidence="1">Belongs to the TRM112 family.</text>
</comment>
<dbReference type="AlphaFoldDB" id="A0A0W4ZX09"/>
<keyword evidence="3" id="KW-1185">Reference proteome</keyword>
<dbReference type="OMA" id="NMLTSKC"/>
<evidence type="ECO:0000313" key="2">
    <source>
        <dbReference type="EMBL" id="KTW32899.1"/>
    </source>
</evidence>
<dbReference type="GO" id="GO:0008276">
    <property type="term" value="F:protein methyltransferase activity"/>
    <property type="evidence" value="ECO:0007669"/>
    <property type="project" value="EnsemblFungi"/>
</dbReference>
<dbReference type="GO" id="GO:0000470">
    <property type="term" value="P:maturation of LSU-rRNA"/>
    <property type="evidence" value="ECO:0007669"/>
    <property type="project" value="EnsemblFungi"/>
</dbReference>
<dbReference type="GO" id="GO:0070476">
    <property type="term" value="P:rRNA (guanine-N7)-methylation"/>
    <property type="evidence" value="ECO:0007669"/>
    <property type="project" value="EnsemblFungi"/>
</dbReference>
<dbReference type="InterPro" id="IPR005651">
    <property type="entry name" value="Trm112-like"/>
</dbReference>
<evidence type="ECO:0000256" key="1">
    <source>
        <dbReference type="ARBA" id="ARBA00007980"/>
    </source>
</evidence>
<evidence type="ECO:0008006" key="4">
    <source>
        <dbReference type="Google" id="ProtNLM"/>
    </source>
</evidence>
<dbReference type="GO" id="GO:0030488">
    <property type="term" value="P:tRNA methylation"/>
    <property type="evidence" value="ECO:0007669"/>
    <property type="project" value="EnsemblFungi"/>
</dbReference>
<dbReference type="VEuPathDB" id="FungiDB:PNEG_04286"/>
<dbReference type="OrthoDB" id="2187549at2759"/>
<reference evidence="3" key="1">
    <citation type="journal article" date="2016" name="Nat. Commun.">
        <title>Genome analysis of three Pneumocystis species reveals adaptation mechanisms to life exclusively in mammalian hosts.</title>
        <authorList>
            <person name="Ma L."/>
            <person name="Chen Z."/>
            <person name="Huang D.W."/>
            <person name="Kutty G."/>
            <person name="Ishihara M."/>
            <person name="Wang H."/>
            <person name="Abouelleil A."/>
            <person name="Bishop L."/>
            <person name="Davey E."/>
            <person name="Deng R."/>
            <person name="Deng X."/>
            <person name="Fan L."/>
            <person name="Fantoni G."/>
            <person name="Fitzgerald M."/>
            <person name="Gogineni E."/>
            <person name="Goldberg J.M."/>
            <person name="Handley G."/>
            <person name="Hu X."/>
            <person name="Huber C."/>
            <person name="Jiao X."/>
            <person name="Jones K."/>
            <person name="Levin J.Z."/>
            <person name="Liu Y."/>
            <person name="Macdonald P."/>
            <person name="Melnikov A."/>
            <person name="Raley C."/>
            <person name="Sassi M."/>
            <person name="Sherman B.T."/>
            <person name="Song X."/>
            <person name="Sykes S."/>
            <person name="Tran B."/>
            <person name="Walsh L."/>
            <person name="Xia Y."/>
            <person name="Yang J."/>
            <person name="Young S."/>
            <person name="Zeng Q."/>
            <person name="Zheng X."/>
            <person name="Stephens R."/>
            <person name="Nusbaum C."/>
            <person name="Birren B.W."/>
            <person name="Azadi P."/>
            <person name="Lempicki R.A."/>
            <person name="Cuomo C.A."/>
            <person name="Kovacs J.A."/>
        </authorList>
    </citation>
    <scope>NUCLEOTIDE SEQUENCE [LARGE SCALE GENOMIC DNA]</scope>
    <source>
        <strain evidence="3">B123</strain>
    </source>
</reference>
<organism evidence="2 3">
    <name type="scientific">Pneumocystis murina (strain B123)</name>
    <name type="common">Mouse pneumocystis pneumonia agent</name>
    <name type="synonym">Pneumocystis carinii f. sp. muris</name>
    <dbReference type="NCBI Taxonomy" id="1069680"/>
    <lineage>
        <taxon>Eukaryota</taxon>
        <taxon>Fungi</taxon>
        <taxon>Dikarya</taxon>
        <taxon>Ascomycota</taxon>
        <taxon>Taphrinomycotina</taxon>
        <taxon>Pneumocystomycetes</taxon>
        <taxon>Pneumocystaceae</taxon>
        <taxon>Pneumocystis</taxon>
    </lineage>
</organism>
<comment type="caution">
    <text evidence="2">The sequence shown here is derived from an EMBL/GenBank/DDBJ whole genome shotgun (WGS) entry which is preliminary data.</text>
</comment>
<evidence type="ECO:0000313" key="3">
    <source>
        <dbReference type="Proteomes" id="UP000011958"/>
    </source>
</evidence>
<dbReference type="GO" id="GO:0030490">
    <property type="term" value="P:maturation of SSU-rRNA"/>
    <property type="evidence" value="ECO:0007669"/>
    <property type="project" value="EnsemblFungi"/>
</dbReference>
<dbReference type="GO" id="GO:0043528">
    <property type="term" value="C:tRNA (m2G10) methyltransferase complex"/>
    <property type="evidence" value="ECO:0007669"/>
    <property type="project" value="EnsemblFungi"/>
</dbReference>
<dbReference type="RefSeq" id="XP_019613372.1">
    <property type="nucleotide sequence ID" value="XM_019757806.1"/>
</dbReference>
<dbReference type="GO" id="GO:0160102">
    <property type="term" value="F:tRNA (guanine(10)-N2)-methyltransferase activity"/>
    <property type="evidence" value="ECO:0007669"/>
    <property type="project" value="EnsemblFungi"/>
</dbReference>
<dbReference type="Proteomes" id="UP000011958">
    <property type="component" value="Unassembled WGS sequence"/>
</dbReference>
<dbReference type="GO" id="GO:0002098">
    <property type="term" value="P:tRNA wobble uridine modification"/>
    <property type="evidence" value="ECO:0007669"/>
    <property type="project" value="EnsemblFungi"/>
</dbReference>
<dbReference type="Gene3D" id="2.20.25.10">
    <property type="match status" value="1"/>
</dbReference>
<dbReference type="SUPFAM" id="SSF158997">
    <property type="entry name" value="Trm112p-like"/>
    <property type="match status" value="1"/>
</dbReference>
<dbReference type="GO" id="GO:0046982">
    <property type="term" value="F:protein heterodimerization activity"/>
    <property type="evidence" value="ECO:0007669"/>
    <property type="project" value="InterPro"/>
</dbReference>
<dbReference type="STRING" id="1069680.A0A0W4ZX09"/>
<dbReference type="EMBL" id="AFWA02000007">
    <property type="protein sequence ID" value="KTW32899.1"/>
    <property type="molecule type" value="Genomic_DNA"/>
</dbReference>
<proteinExistence type="inferred from homology"/>
<dbReference type="GO" id="GO:0016435">
    <property type="term" value="F:rRNA (guanine) methyltransferase activity"/>
    <property type="evidence" value="ECO:0007669"/>
    <property type="project" value="EnsemblFungi"/>
</dbReference>
<dbReference type="PANTHER" id="PTHR12773:SF0">
    <property type="entry name" value="MULTIFUNCTIONAL METHYLTRANSFERASE SUBUNIT TRM112-LIKE PROTEIN"/>
    <property type="match status" value="1"/>
</dbReference>
<dbReference type="Pfam" id="PF03966">
    <property type="entry name" value="Trm112p"/>
    <property type="match status" value="1"/>
</dbReference>
<dbReference type="GO" id="GO:0035657">
    <property type="term" value="C:eRF1 methyltransferase complex"/>
    <property type="evidence" value="ECO:0007669"/>
    <property type="project" value="EnsemblFungi"/>
</dbReference>
<dbReference type="InterPro" id="IPR039127">
    <property type="entry name" value="Trm112"/>
</dbReference>
<gene>
    <name evidence="2" type="ORF">PNEG_04286</name>
</gene>